<dbReference type="GO" id="GO:0016788">
    <property type="term" value="F:hydrolase activity, acting on ester bonds"/>
    <property type="evidence" value="ECO:0007669"/>
    <property type="project" value="TreeGrafter"/>
</dbReference>
<name>A0A2Z3HPB2_9CAUL</name>
<organism evidence="3 4">
    <name type="scientific">Phenylobacterium parvum</name>
    <dbReference type="NCBI Taxonomy" id="2201350"/>
    <lineage>
        <taxon>Bacteria</taxon>
        <taxon>Pseudomonadati</taxon>
        <taxon>Pseudomonadota</taxon>
        <taxon>Alphaproteobacteria</taxon>
        <taxon>Caulobacterales</taxon>
        <taxon>Caulobacteraceae</taxon>
        <taxon>Phenylobacterium</taxon>
    </lineage>
</organism>
<dbReference type="InterPro" id="IPR052558">
    <property type="entry name" value="Siderophore_Hydrolase_D"/>
</dbReference>
<reference evidence="4" key="1">
    <citation type="submission" date="2018-05" db="EMBL/GenBank/DDBJ databases">
        <title>Genome sequencing of Phenylobacterium sp. HYN0004.</title>
        <authorList>
            <person name="Yi H."/>
            <person name="Baek C."/>
        </authorList>
    </citation>
    <scope>NUCLEOTIDE SEQUENCE [LARGE SCALE GENOMIC DNA]</scope>
    <source>
        <strain evidence="4">HYN0004</strain>
    </source>
</reference>
<comment type="similarity">
    <text evidence="1">Belongs to the esterase D family.</text>
</comment>
<dbReference type="EMBL" id="CP029479">
    <property type="protein sequence ID" value="AWM78233.1"/>
    <property type="molecule type" value="Genomic_DNA"/>
</dbReference>
<dbReference type="InterPro" id="IPR000801">
    <property type="entry name" value="Esterase-like"/>
</dbReference>
<dbReference type="AlphaFoldDB" id="A0A2Z3HPB2"/>
<proteinExistence type="inferred from homology"/>
<protein>
    <submittedName>
        <fullName evidence="3">Esterase</fullName>
    </submittedName>
</protein>
<dbReference type="PANTHER" id="PTHR40841">
    <property type="entry name" value="SIDEROPHORE TRIACETYLFUSARININE C ESTERASE"/>
    <property type="match status" value="1"/>
</dbReference>
<gene>
    <name evidence="3" type="ORF">HYN04_11005</name>
</gene>
<dbReference type="Gene3D" id="3.40.50.1820">
    <property type="entry name" value="alpha/beta hydrolase"/>
    <property type="match status" value="1"/>
</dbReference>
<dbReference type="SUPFAM" id="SSF53474">
    <property type="entry name" value="alpha/beta-Hydrolases"/>
    <property type="match status" value="1"/>
</dbReference>
<dbReference type="Proteomes" id="UP000247763">
    <property type="component" value="Chromosome"/>
</dbReference>
<evidence type="ECO:0000313" key="3">
    <source>
        <dbReference type="EMBL" id="AWM78233.1"/>
    </source>
</evidence>
<dbReference type="RefSeq" id="WP_110450799.1">
    <property type="nucleotide sequence ID" value="NZ_CP029479.1"/>
</dbReference>
<evidence type="ECO:0000256" key="1">
    <source>
        <dbReference type="ARBA" id="ARBA00005622"/>
    </source>
</evidence>
<dbReference type="InterPro" id="IPR029058">
    <property type="entry name" value="AB_hydrolase_fold"/>
</dbReference>
<evidence type="ECO:0000256" key="2">
    <source>
        <dbReference type="ARBA" id="ARBA00022801"/>
    </source>
</evidence>
<accession>A0A2Z3HPB2</accession>
<keyword evidence="4" id="KW-1185">Reference proteome</keyword>
<evidence type="ECO:0000313" key="4">
    <source>
        <dbReference type="Proteomes" id="UP000247763"/>
    </source>
</evidence>
<dbReference type="OrthoDB" id="5523653at2"/>
<keyword evidence="2" id="KW-0378">Hydrolase</keyword>
<dbReference type="PANTHER" id="PTHR40841:SF2">
    <property type="entry name" value="SIDEROPHORE-DEGRADING ESTERASE (EUROFUNG)"/>
    <property type="match status" value="1"/>
</dbReference>
<dbReference type="Pfam" id="PF00756">
    <property type="entry name" value="Esterase"/>
    <property type="match status" value="1"/>
</dbReference>
<dbReference type="KEGG" id="phb:HYN04_11005"/>
<sequence length="273" mass="29263">MKAASYPLARQQDFTSRVNGRAYRLRIATPFGPPPASGYPVVYVLDGDGYFGTFADAARLRAAAGMEIPHAVVVGVGYPAEDFTGALGRRFLDLTPTEPDAAEKANHSFASGELRYAGADDFLEILTGEVRPRVAGVLPVDPAREAVFGHSLGGLFVLYSLFRRPEAFSAWLSLSPSIWWDNRTVLKGEAGFTAALPALARPPKLFVGVGGLEQPEGSPARMVDNAVELSARFSALSGPPGWRFASRVFDGETHTGVVWPAINPLLDFALKDA</sequence>